<proteinExistence type="predicted"/>
<dbReference type="Proteomes" id="UP000008068">
    <property type="component" value="Unassembled WGS sequence"/>
</dbReference>
<evidence type="ECO:0000313" key="2">
    <source>
        <dbReference type="Proteomes" id="UP000008068"/>
    </source>
</evidence>
<keyword evidence="2" id="KW-1185">Reference proteome</keyword>
<dbReference type="EMBL" id="GL380021">
    <property type="protein sequence ID" value="EGT42920.1"/>
    <property type="molecule type" value="Genomic_DNA"/>
</dbReference>
<sequence length="19" mass="2089">MDLQKKENTFSSSSSSEIA</sequence>
<organism evidence="2">
    <name type="scientific">Caenorhabditis brenneri</name>
    <name type="common">Nematode worm</name>
    <dbReference type="NCBI Taxonomy" id="135651"/>
    <lineage>
        <taxon>Eukaryota</taxon>
        <taxon>Metazoa</taxon>
        <taxon>Ecdysozoa</taxon>
        <taxon>Nematoda</taxon>
        <taxon>Chromadorea</taxon>
        <taxon>Rhabditida</taxon>
        <taxon>Rhabditina</taxon>
        <taxon>Rhabditomorpha</taxon>
        <taxon>Rhabditoidea</taxon>
        <taxon>Rhabditidae</taxon>
        <taxon>Peloderinae</taxon>
        <taxon>Caenorhabditis</taxon>
    </lineage>
</organism>
<name>G0P272_CAEBE</name>
<dbReference type="InParanoid" id="G0P272"/>
<evidence type="ECO:0000313" key="1">
    <source>
        <dbReference type="EMBL" id="EGT42920.1"/>
    </source>
</evidence>
<gene>
    <name evidence="1" type="ORF">CAEBREN_29604</name>
</gene>
<dbReference type="AlphaFoldDB" id="G0P272"/>
<accession>G0P272</accession>
<protein>
    <submittedName>
        <fullName evidence="1">Uncharacterized protein</fullName>
    </submittedName>
</protein>
<reference evidence="2" key="1">
    <citation type="submission" date="2011-07" db="EMBL/GenBank/DDBJ databases">
        <authorList>
            <consortium name="Caenorhabditis brenneri Sequencing and Analysis Consortium"/>
            <person name="Wilson R.K."/>
        </authorList>
    </citation>
    <scope>NUCLEOTIDE SEQUENCE [LARGE SCALE GENOMIC DNA]</scope>
    <source>
        <strain evidence="2">PB2801</strain>
    </source>
</reference>